<organism evidence="4 5">
    <name type="scientific">Desulfobaculum xiamenense</name>
    <dbReference type="NCBI Taxonomy" id="995050"/>
    <lineage>
        <taxon>Bacteria</taxon>
        <taxon>Pseudomonadati</taxon>
        <taxon>Thermodesulfobacteriota</taxon>
        <taxon>Desulfovibrionia</taxon>
        <taxon>Desulfovibrionales</taxon>
        <taxon>Desulfovibrionaceae</taxon>
        <taxon>Desulfobaculum</taxon>
    </lineage>
</organism>
<evidence type="ECO:0000313" key="5">
    <source>
        <dbReference type="Proteomes" id="UP000580856"/>
    </source>
</evidence>
<feature type="domain" description="Hydantoinase A/oxoprolinase" evidence="1">
    <location>
        <begin position="196"/>
        <end position="476"/>
    </location>
</feature>
<evidence type="ECO:0000313" key="4">
    <source>
        <dbReference type="EMBL" id="NJB67239.1"/>
    </source>
</evidence>
<feature type="domain" description="Hydantoinase/oxoprolinase N-terminal" evidence="2">
    <location>
        <begin position="4"/>
        <end position="175"/>
    </location>
</feature>
<dbReference type="InterPro" id="IPR002821">
    <property type="entry name" value="Hydantoinase_A"/>
</dbReference>
<dbReference type="InterPro" id="IPR045079">
    <property type="entry name" value="Oxoprolinase-like"/>
</dbReference>
<evidence type="ECO:0000259" key="1">
    <source>
        <dbReference type="Pfam" id="PF01968"/>
    </source>
</evidence>
<keyword evidence="4" id="KW-0378">Hydrolase</keyword>
<feature type="domain" description="Acetophenone carboxylase-like C-terminal" evidence="3">
    <location>
        <begin position="484"/>
        <end position="652"/>
    </location>
</feature>
<evidence type="ECO:0000259" key="2">
    <source>
        <dbReference type="Pfam" id="PF05378"/>
    </source>
</evidence>
<dbReference type="GO" id="GO:0047423">
    <property type="term" value="F:N-methylhydantoinase (ATP-hydrolyzing) activity"/>
    <property type="evidence" value="ECO:0007669"/>
    <property type="project" value="UniProtKB-EC"/>
</dbReference>
<comment type="caution">
    <text evidence="4">The sequence shown here is derived from an EMBL/GenBank/DDBJ whole genome shotgun (WGS) entry which is preliminary data.</text>
</comment>
<dbReference type="EC" id="3.5.2.14" evidence="4"/>
<dbReference type="Proteomes" id="UP000580856">
    <property type="component" value="Unassembled WGS sequence"/>
</dbReference>
<dbReference type="Pfam" id="PF05378">
    <property type="entry name" value="Hydant_A_N"/>
    <property type="match status" value="1"/>
</dbReference>
<dbReference type="PANTHER" id="PTHR11365:SF23">
    <property type="entry name" value="HYPOTHETICAL 5-OXOPROLINASE (EUROFUNG)-RELATED"/>
    <property type="match status" value="1"/>
</dbReference>
<dbReference type="GO" id="GO:0006749">
    <property type="term" value="P:glutathione metabolic process"/>
    <property type="evidence" value="ECO:0007669"/>
    <property type="project" value="TreeGrafter"/>
</dbReference>
<reference evidence="4 5" key="1">
    <citation type="submission" date="2020-03" db="EMBL/GenBank/DDBJ databases">
        <title>Genomic Encyclopedia of Type Strains, Phase IV (KMG-IV): sequencing the most valuable type-strain genomes for metagenomic binning, comparative biology and taxonomic classification.</title>
        <authorList>
            <person name="Goeker M."/>
        </authorList>
    </citation>
    <scope>NUCLEOTIDE SEQUENCE [LARGE SCALE GENOMIC DNA]</scope>
    <source>
        <strain evidence="4 5">DSM 24233</strain>
    </source>
</reference>
<dbReference type="GO" id="GO:0017168">
    <property type="term" value="F:5-oxoprolinase (ATP-hydrolyzing) activity"/>
    <property type="evidence" value="ECO:0007669"/>
    <property type="project" value="TreeGrafter"/>
</dbReference>
<dbReference type="GO" id="GO:0005829">
    <property type="term" value="C:cytosol"/>
    <property type="evidence" value="ECO:0007669"/>
    <property type="project" value="TreeGrafter"/>
</dbReference>
<dbReference type="RefSeq" id="WP_167940308.1">
    <property type="nucleotide sequence ID" value="NZ_JAATJA010000001.1"/>
</dbReference>
<sequence length="662" mass="70982">MLIIGVDTGGTFTDFIYRDGDRWGVHKRLSTPGNPSEAVIAGIRHICGGDIAPASMQIVHGSTVATNAILERKGVRTALIGNTGFTDVIEIGRQNRAELYNLAYRRQPPIVPADLRFGVGGRIGSDGSVIEDFNETAARAAVDAIRQSGAQSVAVCLLFSFLDPSHELRMRELLEGLDVPVSLSHEILSEFREFERTSTTVVNAYVSPKMRAYLTDLKNATAGNTLRVMQSNGGSISVETAMSESVRTILSGPAGGAVGAMEIGRNASFDKLITFDMGGTSSDVALLDSTLPLTMESTISGYPVKVPMIDIHTVGAGGGSIAALDEGGSLTVGPESAGADPGPICYGKGERITVTDANLFLGRLVADHFLGGDMRLDTKRVATKMQEMADAAGLTPTQLAEGILDVANTNMERAIRVISVERGFDPREFTLFSFGGAGGMHCAFLARLLNMPRVFIPVNPGILSAVGMLMADVIKDYSLTVMRTQHNSTAAEIAKLFAPLEEQGRADLASEGFTGADVACERFLDMRYQGQSFEIIVPFSEDFVEGFERMHERSYGYRNPGRTVEIVNIRLRARGIPQKPELSASGDMVRDITPEAILGEQDVVFSGTSRRTRIVSREALRPGNVLPGPAILVEYSSTTTIPPFATARVDAHGNIIMDIDNG</sequence>
<evidence type="ECO:0000259" key="3">
    <source>
        <dbReference type="Pfam" id="PF19278"/>
    </source>
</evidence>
<name>A0A846QRE6_9BACT</name>
<proteinExistence type="predicted"/>
<dbReference type="Pfam" id="PF19278">
    <property type="entry name" value="Hydant_A_C"/>
    <property type="match status" value="1"/>
</dbReference>
<dbReference type="InterPro" id="IPR049517">
    <property type="entry name" value="ACX-like_C"/>
</dbReference>
<dbReference type="PANTHER" id="PTHR11365">
    <property type="entry name" value="5-OXOPROLINASE RELATED"/>
    <property type="match status" value="1"/>
</dbReference>
<dbReference type="AlphaFoldDB" id="A0A846QRE6"/>
<accession>A0A846QRE6</accession>
<dbReference type="Pfam" id="PF01968">
    <property type="entry name" value="Hydantoinase_A"/>
    <property type="match status" value="1"/>
</dbReference>
<gene>
    <name evidence="4" type="ORF">GGQ74_000879</name>
</gene>
<protein>
    <submittedName>
        <fullName evidence="4">N-methylhydantoinase A</fullName>
        <ecNumber evidence="4">3.5.2.14</ecNumber>
    </submittedName>
</protein>
<keyword evidence="5" id="KW-1185">Reference proteome</keyword>
<dbReference type="EMBL" id="JAATJA010000001">
    <property type="protein sequence ID" value="NJB67239.1"/>
    <property type="molecule type" value="Genomic_DNA"/>
</dbReference>
<dbReference type="InterPro" id="IPR008040">
    <property type="entry name" value="Hydant_A_N"/>
</dbReference>